<dbReference type="PANTHER" id="PTHR12730:SF0">
    <property type="entry name" value="PROTEIN SDA1 HOMOLOG"/>
    <property type="match status" value="1"/>
</dbReference>
<comment type="subcellular location">
    <subcellularLocation>
        <location evidence="1">Nucleus</location>
        <location evidence="1">Nucleolus</location>
    </subcellularLocation>
</comment>
<dbReference type="GO" id="GO:0005730">
    <property type="term" value="C:nucleolus"/>
    <property type="evidence" value="ECO:0007669"/>
    <property type="project" value="UniProtKB-SubCell"/>
</dbReference>
<dbReference type="InterPro" id="IPR048292">
    <property type="entry name" value="SDA1_C"/>
</dbReference>
<evidence type="ECO:0000313" key="6">
    <source>
        <dbReference type="Proteomes" id="UP000277204"/>
    </source>
</evidence>
<keyword evidence="1" id="KW-0539">Nucleus</keyword>
<reference evidence="5 6" key="1">
    <citation type="submission" date="2018-11" db="EMBL/GenBank/DDBJ databases">
        <authorList>
            <consortium name="Pathogen Informatics"/>
        </authorList>
    </citation>
    <scope>NUCLEOTIDE SEQUENCE [LARGE SCALE GENOMIC DNA]</scope>
    <source>
        <strain evidence="5 6">Zambia</strain>
    </source>
</reference>
<feature type="compositionally biased region" description="Basic and acidic residues" evidence="2">
    <location>
        <begin position="182"/>
        <end position="191"/>
    </location>
</feature>
<dbReference type="PANTHER" id="PTHR12730">
    <property type="entry name" value="HSDA/SDA1-RELATED"/>
    <property type="match status" value="1"/>
</dbReference>
<keyword evidence="1" id="KW-0653">Protein transport</keyword>
<evidence type="ECO:0000259" key="3">
    <source>
        <dbReference type="Pfam" id="PF08158"/>
    </source>
</evidence>
<dbReference type="InterPro" id="IPR027312">
    <property type="entry name" value="Sda1"/>
</dbReference>
<dbReference type="GO" id="GO:0042273">
    <property type="term" value="P:ribosomal large subunit biogenesis"/>
    <property type="evidence" value="ECO:0007669"/>
    <property type="project" value="UniProtKB-UniRule"/>
</dbReference>
<feature type="domain" description="SDA1 N-terminal" evidence="3">
    <location>
        <begin position="2"/>
        <end position="70"/>
    </location>
</feature>
<dbReference type="InterPro" id="IPR012977">
    <property type="entry name" value="SDA1_N"/>
</dbReference>
<proteinExistence type="inferred from homology"/>
<evidence type="ECO:0000256" key="2">
    <source>
        <dbReference type="SAM" id="MobiDB-lite"/>
    </source>
</evidence>
<evidence type="ECO:0000256" key="1">
    <source>
        <dbReference type="RuleBase" id="RU365057"/>
    </source>
</evidence>
<dbReference type="Pfam" id="PF21638">
    <property type="entry name" value="SDA1_C"/>
    <property type="match status" value="1"/>
</dbReference>
<organism evidence="5 6">
    <name type="scientific">Schistosoma margrebowiei</name>
    <dbReference type="NCBI Taxonomy" id="48269"/>
    <lineage>
        <taxon>Eukaryota</taxon>
        <taxon>Metazoa</taxon>
        <taxon>Spiralia</taxon>
        <taxon>Lophotrochozoa</taxon>
        <taxon>Platyhelminthes</taxon>
        <taxon>Trematoda</taxon>
        <taxon>Digenea</taxon>
        <taxon>Strigeidida</taxon>
        <taxon>Schistosomatoidea</taxon>
        <taxon>Schistosomatidae</taxon>
        <taxon>Schistosoma</taxon>
    </lineage>
</organism>
<accession>A0A3P7ZGR1</accession>
<keyword evidence="1" id="KW-0690">Ribosome biogenesis</keyword>
<feature type="region of interest" description="Disordered" evidence="2">
    <location>
        <begin position="148"/>
        <end position="214"/>
    </location>
</feature>
<keyword evidence="6" id="KW-1185">Reference proteome</keyword>
<dbReference type="AlphaFoldDB" id="A0A3P7ZGR1"/>
<evidence type="ECO:0000313" key="5">
    <source>
        <dbReference type="EMBL" id="VDO49062.1"/>
    </source>
</evidence>
<comment type="function">
    <text evidence="1">Required for 60S pre-ribosomal subunits export to the cytoplasm.</text>
</comment>
<feature type="compositionally biased region" description="Basic and acidic residues" evidence="2">
    <location>
        <begin position="148"/>
        <end position="166"/>
    </location>
</feature>
<protein>
    <recommendedName>
        <fullName evidence="1">Protein SDA1</fullName>
    </recommendedName>
</protein>
<dbReference type="EMBL" id="UZAI01000138">
    <property type="protein sequence ID" value="VDO49062.1"/>
    <property type="molecule type" value="Genomic_DNA"/>
</dbReference>
<dbReference type="GO" id="GO:0015031">
    <property type="term" value="P:protein transport"/>
    <property type="evidence" value="ECO:0007669"/>
    <property type="project" value="UniProtKB-KW"/>
</dbReference>
<dbReference type="Pfam" id="PF08158">
    <property type="entry name" value="SDA1_HEAT"/>
    <property type="match status" value="1"/>
</dbReference>
<comment type="similarity">
    <text evidence="1">Belongs to the SDA1 family.</text>
</comment>
<keyword evidence="1" id="KW-0813">Transport</keyword>
<feature type="domain" description="SDA1 C-terminal" evidence="4">
    <location>
        <begin position="361"/>
        <end position="403"/>
    </location>
</feature>
<name>A0A3P7ZGR1_9TREM</name>
<gene>
    <name evidence="5" type="ORF">SMRZ_LOCUS716</name>
</gene>
<sequence>MFSAQASHDQVPPDVMEPLVRVIADNFITERASSEAIAIGLNSVREICLRCPYAVTKDLLSDLIQYRSYRNKNVVAAARSIIRLYRQINPELLPRKECGRLTESQLDVLKYDIPQNVAINYGQCTTSSTIPGAEIVVLASEKLNVKKKESSEKSNKSLDDSEKCLNNEENDSWESCSEVQESEDKTCHDSQTDESDDEWVNLPNSSEEDDEQDNVDMEIDESNMNVPSKKTKIDPSVLKEKALEIASSRIFTQEEFEAMRKYQQTKQKRFASYSSLRNKDKIDNSDSYFIVDTDDEDGENTGVGIQNKDGSLGNLVSMSAITRLVKRPHQTKADRMESIEEGRIGREKYGFKVNRLNANASTTNREKLKNKTFQMIKHKIRRKAKRSFQQKQIALRDHLKKLMKRSR</sequence>
<dbReference type="GO" id="GO:0000055">
    <property type="term" value="P:ribosomal large subunit export from nucleus"/>
    <property type="evidence" value="ECO:0007669"/>
    <property type="project" value="UniProtKB-UniRule"/>
</dbReference>
<evidence type="ECO:0000259" key="4">
    <source>
        <dbReference type="Pfam" id="PF21638"/>
    </source>
</evidence>
<dbReference type="Proteomes" id="UP000277204">
    <property type="component" value="Unassembled WGS sequence"/>
</dbReference>